<dbReference type="FunFam" id="3.10.50.30:FF:000002">
    <property type="entry name" value="Regulator of nucleoside diphosphate kinase"/>
    <property type="match status" value="1"/>
</dbReference>
<dbReference type="GO" id="GO:0016301">
    <property type="term" value="F:kinase activity"/>
    <property type="evidence" value="ECO:0007669"/>
    <property type="project" value="UniProtKB-KW"/>
</dbReference>
<sequence>MTERPTLTLSSLDLHRIEQLLDALSHDALKAHASLLEELERANVVEPGDVPSTVVTMNSTVRFRTEPDGKEFERTLVYPAGFDGSPEKVSVLAPIGSAMLGLSVGDSIEWPAPRGGTMTVRIMEILYQPESSGEFHR</sequence>
<evidence type="ECO:0000313" key="3">
    <source>
        <dbReference type="EMBL" id="AGA34631.1"/>
    </source>
</evidence>
<dbReference type="NCBIfam" id="NF004396">
    <property type="entry name" value="PRK05753.1"/>
    <property type="match status" value="1"/>
</dbReference>
<keyword evidence="3" id="KW-0418">Kinase</keyword>
<dbReference type="InterPro" id="IPR001437">
    <property type="entry name" value="Tscrpt_elong_fac_GreA/B_C"/>
</dbReference>
<dbReference type="Pfam" id="PF01272">
    <property type="entry name" value="GreA_GreB"/>
    <property type="match status" value="1"/>
</dbReference>
<dbReference type="InterPro" id="IPR029462">
    <property type="entry name" value="Rnk_N"/>
</dbReference>
<evidence type="ECO:0000259" key="1">
    <source>
        <dbReference type="Pfam" id="PF01272"/>
    </source>
</evidence>
<feature type="domain" description="Transcription elongation factor GreA/GreB C-terminal" evidence="1">
    <location>
        <begin position="51"/>
        <end position="127"/>
    </location>
</feature>
<dbReference type="Pfam" id="PF14760">
    <property type="entry name" value="Rnk_N"/>
    <property type="match status" value="1"/>
</dbReference>
<dbReference type="GO" id="GO:0032784">
    <property type="term" value="P:regulation of DNA-templated transcription elongation"/>
    <property type="evidence" value="ECO:0007669"/>
    <property type="project" value="InterPro"/>
</dbReference>
<dbReference type="InterPro" id="IPR036953">
    <property type="entry name" value="GreA/GreB_C_sf"/>
</dbReference>
<dbReference type="Gene3D" id="1.10.286.20">
    <property type="match status" value="1"/>
</dbReference>
<proteinExistence type="predicted"/>
<name>L0E1W8_THIND</name>
<dbReference type="PANTHER" id="PTHR30437">
    <property type="entry name" value="TRANSCRIPTION ELONGATION FACTOR GREA"/>
    <property type="match status" value="1"/>
</dbReference>
<organism evidence="3 4">
    <name type="scientific">Thioalkalivibrio nitratireducens (strain DSM 14787 / UNIQEM 213 / ALEN2)</name>
    <dbReference type="NCBI Taxonomy" id="1255043"/>
    <lineage>
        <taxon>Bacteria</taxon>
        <taxon>Pseudomonadati</taxon>
        <taxon>Pseudomonadota</taxon>
        <taxon>Gammaproteobacteria</taxon>
        <taxon>Chromatiales</taxon>
        <taxon>Ectothiorhodospiraceae</taxon>
        <taxon>Thioalkalivibrio</taxon>
    </lineage>
</organism>
<dbReference type="GO" id="GO:0006354">
    <property type="term" value="P:DNA-templated transcription elongation"/>
    <property type="evidence" value="ECO:0007669"/>
    <property type="project" value="TreeGrafter"/>
</dbReference>
<dbReference type="STRING" id="1255043.TVNIR_2994"/>
<keyword evidence="4" id="KW-1185">Reference proteome</keyword>
<dbReference type="SUPFAM" id="SSF54534">
    <property type="entry name" value="FKBP-like"/>
    <property type="match status" value="1"/>
</dbReference>
<dbReference type="HOGENOM" id="CLU_120358_1_1_6"/>
<feature type="domain" description="Regulator of nucleoside diphosphate kinase N-terminal" evidence="2">
    <location>
        <begin position="5"/>
        <end position="45"/>
    </location>
</feature>
<evidence type="ECO:0000259" key="2">
    <source>
        <dbReference type="Pfam" id="PF14760"/>
    </source>
</evidence>
<dbReference type="InterPro" id="IPR023459">
    <property type="entry name" value="Tscrpt_elong_fac_GreA/B_fam"/>
</dbReference>
<gene>
    <name evidence="3" type="primary">rnk [H]</name>
    <name evidence="3" type="ordered locus">TVNIR_2994</name>
</gene>
<dbReference type="EMBL" id="CP003989">
    <property type="protein sequence ID" value="AGA34631.1"/>
    <property type="molecule type" value="Genomic_DNA"/>
</dbReference>
<dbReference type="GO" id="GO:0070063">
    <property type="term" value="F:RNA polymerase binding"/>
    <property type="evidence" value="ECO:0007669"/>
    <property type="project" value="InterPro"/>
</dbReference>
<evidence type="ECO:0000313" key="4">
    <source>
        <dbReference type="Proteomes" id="UP000010809"/>
    </source>
</evidence>
<dbReference type="PATRIC" id="fig|1255043.3.peg.3020"/>
<reference evidence="3" key="1">
    <citation type="submission" date="2015-12" db="EMBL/GenBank/DDBJ databases">
        <authorList>
            <person name="Tikhonova T.V."/>
            <person name="Pavlov A.R."/>
            <person name="Beletsky A.V."/>
            <person name="Mardanov A.V."/>
            <person name="Sorokin D.Y."/>
            <person name="Ravin N.V."/>
            <person name="Popov V.O."/>
        </authorList>
    </citation>
    <scope>NUCLEOTIDE SEQUENCE</scope>
    <source>
        <strain evidence="3">DSM 14787</strain>
    </source>
</reference>
<dbReference type="RefSeq" id="WP_015259739.1">
    <property type="nucleotide sequence ID" value="NC_019902.2"/>
</dbReference>
<dbReference type="AlphaFoldDB" id="L0E1W8"/>
<keyword evidence="3" id="KW-0808">Transferase</keyword>
<dbReference type="PANTHER" id="PTHR30437:SF5">
    <property type="entry name" value="REGULATOR OF NUCLEOSIDE DIPHOSPHATE KINASE"/>
    <property type="match status" value="1"/>
</dbReference>
<dbReference type="eggNOG" id="COG0782">
    <property type="taxonomic scope" value="Bacteria"/>
</dbReference>
<protein>
    <submittedName>
        <fullName evidence="3">Regulator of nucleoside diphosphate kinase</fullName>
    </submittedName>
</protein>
<accession>L0E1W8</accession>
<dbReference type="Gene3D" id="3.10.50.30">
    <property type="entry name" value="Transcription elongation factor, GreA/GreB, C-terminal domain"/>
    <property type="match status" value="1"/>
</dbReference>
<dbReference type="Proteomes" id="UP000010809">
    <property type="component" value="Chromosome"/>
</dbReference>
<dbReference type="KEGG" id="tni:TVNIR_2994"/>
<dbReference type="GO" id="GO:0003677">
    <property type="term" value="F:DNA binding"/>
    <property type="evidence" value="ECO:0007669"/>
    <property type="project" value="InterPro"/>
</dbReference>
<dbReference type="OrthoDB" id="192847at2"/>